<dbReference type="InterPro" id="IPR027417">
    <property type="entry name" value="P-loop_NTPase"/>
</dbReference>
<dbReference type="OrthoDB" id="3200163at2759"/>
<proteinExistence type="predicted"/>
<dbReference type="SUPFAM" id="SSF52540">
    <property type="entry name" value="P-loop containing nucleoside triphosphate hydrolases"/>
    <property type="match status" value="1"/>
</dbReference>
<dbReference type="GeneID" id="54467571"/>
<dbReference type="Proteomes" id="UP000504636">
    <property type="component" value="Unplaced"/>
</dbReference>
<feature type="domain" description="NACHT-NTPase and P-loop NTPases N-terminal" evidence="1">
    <location>
        <begin position="12"/>
        <end position="136"/>
    </location>
</feature>
<evidence type="ECO:0000313" key="2">
    <source>
        <dbReference type="EMBL" id="KAF2806135.1"/>
    </source>
</evidence>
<dbReference type="EMBL" id="MU003708">
    <property type="protein sequence ID" value="KAF2806135.1"/>
    <property type="molecule type" value="Genomic_DNA"/>
</dbReference>
<evidence type="ECO:0000313" key="4">
    <source>
        <dbReference type="RefSeq" id="XP_033573099.1"/>
    </source>
</evidence>
<gene>
    <name evidence="2 4" type="ORF">BDZ99DRAFT_539651</name>
</gene>
<name>A0A6A6YDG4_9PEZI</name>
<accession>A0A6A6YDG4</accession>
<dbReference type="Gene3D" id="3.40.50.300">
    <property type="entry name" value="P-loop containing nucleotide triphosphate hydrolases"/>
    <property type="match status" value="1"/>
</dbReference>
<dbReference type="InterPro" id="IPR031352">
    <property type="entry name" value="SesA"/>
</dbReference>
<evidence type="ECO:0000259" key="1">
    <source>
        <dbReference type="Pfam" id="PF17107"/>
    </source>
</evidence>
<dbReference type="AlphaFoldDB" id="A0A6A6YDG4"/>
<reference evidence="4" key="2">
    <citation type="submission" date="2020-04" db="EMBL/GenBank/DDBJ databases">
        <authorList>
            <consortium name="NCBI Genome Project"/>
        </authorList>
    </citation>
    <scope>NUCLEOTIDE SEQUENCE</scope>
    <source>
        <strain evidence="4">CBS 304.34</strain>
    </source>
</reference>
<keyword evidence="3" id="KW-1185">Reference proteome</keyword>
<organism evidence="2">
    <name type="scientific">Mytilinidion resinicola</name>
    <dbReference type="NCBI Taxonomy" id="574789"/>
    <lineage>
        <taxon>Eukaryota</taxon>
        <taxon>Fungi</taxon>
        <taxon>Dikarya</taxon>
        <taxon>Ascomycota</taxon>
        <taxon>Pezizomycotina</taxon>
        <taxon>Dothideomycetes</taxon>
        <taxon>Pleosporomycetidae</taxon>
        <taxon>Mytilinidiales</taxon>
        <taxon>Mytilinidiaceae</taxon>
        <taxon>Mytilinidion</taxon>
    </lineage>
</organism>
<protein>
    <recommendedName>
        <fullName evidence="1">NACHT-NTPase and P-loop NTPases N-terminal domain-containing protein</fullName>
    </recommendedName>
</protein>
<dbReference type="RefSeq" id="XP_033573099.1">
    <property type="nucleotide sequence ID" value="XM_033726678.1"/>
</dbReference>
<reference evidence="2 4" key="1">
    <citation type="journal article" date="2020" name="Stud. Mycol.">
        <title>101 Dothideomycetes genomes: a test case for predicting lifestyles and emergence of pathogens.</title>
        <authorList>
            <person name="Haridas S."/>
            <person name="Albert R."/>
            <person name="Binder M."/>
            <person name="Bloem J."/>
            <person name="Labutti K."/>
            <person name="Salamov A."/>
            <person name="Andreopoulos B."/>
            <person name="Baker S."/>
            <person name="Barry K."/>
            <person name="Bills G."/>
            <person name="Bluhm B."/>
            <person name="Cannon C."/>
            <person name="Castanera R."/>
            <person name="Culley D."/>
            <person name="Daum C."/>
            <person name="Ezra D."/>
            <person name="Gonzalez J."/>
            <person name="Henrissat B."/>
            <person name="Kuo A."/>
            <person name="Liang C."/>
            <person name="Lipzen A."/>
            <person name="Lutzoni F."/>
            <person name="Magnuson J."/>
            <person name="Mondo S."/>
            <person name="Nolan M."/>
            <person name="Ohm R."/>
            <person name="Pangilinan J."/>
            <person name="Park H.-J."/>
            <person name="Ramirez L."/>
            <person name="Alfaro M."/>
            <person name="Sun H."/>
            <person name="Tritt A."/>
            <person name="Yoshinaga Y."/>
            <person name="Zwiers L.-H."/>
            <person name="Turgeon B."/>
            <person name="Goodwin S."/>
            <person name="Spatafora J."/>
            <person name="Crous P."/>
            <person name="Grigoriev I."/>
        </authorList>
    </citation>
    <scope>NUCLEOTIDE SEQUENCE</scope>
    <source>
        <strain evidence="2 4">CBS 304.34</strain>
    </source>
</reference>
<dbReference type="Pfam" id="PF17107">
    <property type="entry name" value="SesA"/>
    <property type="match status" value="1"/>
</dbReference>
<reference evidence="4" key="3">
    <citation type="submission" date="2025-04" db="UniProtKB">
        <authorList>
            <consortium name="RefSeq"/>
        </authorList>
    </citation>
    <scope>IDENTIFICATION</scope>
    <source>
        <strain evidence="4">CBS 304.34</strain>
    </source>
</reference>
<sequence length="227" mass="24912">MAESLALVGFASAIVQFVDFSTKVIARLDDYHTAIGKVPKAFLGIKTELPLVLKTVGRTREQSQSGLVSSETQQALIPVVDGCCEQVKLLDAILVELLPKPWDSSWKVRMKALSSVRKEKETRNITATLDSYVQKLTYYEVVNQGHASNATSPRPSVPDSKTNAPKPTYYILPQLAVSQSIQRDDLMKRMQDALVQPQGPSPPVIVLLGIGGQGKSQLAMEYCKKAR</sequence>
<evidence type="ECO:0000313" key="3">
    <source>
        <dbReference type="Proteomes" id="UP000504636"/>
    </source>
</evidence>